<dbReference type="PATRIC" id="fig|294.195.peg.2815"/>
<feature type="domain" description="Peptidase M10 serralysin C-terminal" evidence="4">
    <location>
        <begin position="43"/>
        <end position="119"/>
    </location>
</feature>
<dbReference type="InterPro" id="IPR011049">
    <property type="entry name" value="Serralysin-like_metalloprot_C"/>
</dbReference>
<dbReference type="SUPFAM" id="SSF51120">
    <property type="entry name" value="beta-Roll"/>
    <property type="match status" value="1"/>
</dbReference>
<dbReference type="Proteomes" id="UP000063434">
    <property type="component" value="Unassembled WGS sequence"/>
</dbReference>
<dbReference type="GO" id="GO:0005615">
    <property type="term" value="C:extracellular space"/>
    <property type="evidence" value="ECO:0007669"/>
    <property type="project" value="InterPro"/>
</dbReference>
<proteinExistence type="predicted"/>
<gene>
    <name evidence="5" type="ORF">PFL603g_02635</name>
</gene>
<dbReference type="InterPro" id="IPR013858">
    <property type="entry name" value="Peptidase_M10B_C"/>
</dbReference>
<dbReference type="RefSeq" id="WP_056785537.1">
    <property type="nucleotide sequence ID" value="NZ_LCYC01000039.1"/>
</dbReference>
<comment type="caution">
    <text evidence="5">The sequence shown here is derived from an EMBL/GenBank/DDBJ whole genome shotgun (WGS) entry which is preliminary data.</text>
</comment>
<dbReference type="Gene3D" id="2.150.10.10">
    <property type="entry name" value="Serralysin-like metalloprotease, C-terminal"/>
    <property type="match status" value="1"/>
</dbReference>
<dbReference type="GO" id="GO:0016787">
    <property type="term" value="F:hydrolase activity"/>
    <property type="evidence" value="ECO:0007669"/>
    <property type="project" value="UniProtKB-KW"/>
</dbReference>
<dbReference type="EC" id="3.4.24.40" evidence="5"/>
<dbReference type="GO" id="GO:0005509">
    <property type="term" value="F:calcium ion binding"/>
    <property type="evidence" value="ECO:0007669"/>
    <property type="project" value="InterPro"/>
</dbReference>
<evidence type="ECO:0000313" key="6">
    <source>
        <dbReference type="Proteomes" id="UP000063434"/>
    </source>
</evidence>
<sequence>MTTYAPLPIGGTWTSPASHTPVLRGGNRAERLVAVPGEASVLIGRGGADHLWGAWGANTFKYEKLSDSSGTNEDVIFNFDPGEDKIDVSKLLKKYRVKEVRIQDEPPEKIGDVQITHSPFGDSRLTIKVRPHGPDFSVRVDAMKLLPEHIDFFSRR</sequence>
<keyword evidence="3" id="KW-0677">Repeat</keyword>
<evidence type="ECO:0000313" key="5">
    <source>
        <dbReference type="EMBL" id="KWV76295.1"/>
    </source>
</evidence>
<dbReference type="AlphaFoldDB" id="A0A109KVR3"/>
<keyword evidence="5" id="KW-0378">Hydrolase</keyword>
<dbReference type="Pfam" id="PF08548">
    <property type="entry name" value="Peptidase_M10_C"/>
    <property type="match status" value="1"/>
</dbReference>
<evidence type="ECO:0000259" key="4">
    <source>
        <dbReference type="Pfam" id="PF08548"/>
    </source>
</evidence>
<evidence type="ECO:0000256" key="2">
    <source>
        <dbReference type="ARBA" id="ARBA00022525"/>
    </source>
</evidence>
<protein>
    <submittedName>
        <fullName evidence="5">Serralysin</fullName>
        <ecNumber evidence="5">3.4.24.40</ecNumber>
    </submittedName>
</protein>
<dbReference type="EMBL" id="LCYC01000039">
    <property type="protein sequence ID" value="KWV76295.1"/>
    <property type="molecule type" value="Genomic_DNA"/>
</dbReference>
<organism evidence="5 6">
    <name type="scientific">Pseudomonas fluorescens</name>
    <dbReference type="NCBI Taxonomy" id="294"/>
    <lineage>
        <taxon>Bacteria</taxon>
        <taxon>Pseudomonadati</taxon>
        <taxon>Pseudomonadota</taxon>
        <taxon>Gammaproteobacteria</taxon>
        <taxon>Pseudomonadales</taxon>
        <taxon>Pseudomonadaceae</taxon>
        <taxon>Pseudomonas</taxon>
    </lineage>
</organism>
<accession>A0A109KVR3</accession>
<reference evidence="5 6" key="1">
    <citation type="submission" date="2015-05" db="EMBL/GenBank/DDBJ databases">
        <title>A genomic and transcriptomic approach to investigate the blue pigment phenotype in Pseudomonas fluorescens.</title>
        <authorList>
            <person name="Andreani N.A."/>
            <person name="Cardazzo B."/>
        </authorList>
    </citation>
    <scope>NUCLEOTIDE SEQUENCE [LARGE SCALE GENOMIC DNA]</scope>
    <source>
        <strain evidence="5 6">Ps_40</strain>
    </source>
</reference>
<evidence type="ECO:0000256" key="1">
    <source>
        <dbReference type="ARBA" id="ARBA00004613"/>
    </source>
</evidence>
<name>A0A109KVR3_PSEFL</name>
<keyword evidence="2" id="KW-0964">Secreted</keyword>
<comment type="subcellular location">
    <subcellularLocation>
        <location evidence="1">Secreted</location>
    </subcellularLocation>
</comment>
<evidence type="ECO:0000256" key="3">
    <source>
        <dbReference type="ARBA" id="ARBA00022737"/>
    </source>
</evidence>